<gene>
    <name evidence="1" type="ORF">F5148DRAFT_701746</name>
</gene>
<evidence type="ECO:0000313" key="2">
    <source>
        <dbReference type="Proteomes" id="UP001207468"/>
    </source>
</evidence>
<comment type="caution">
    <text evidence="1">The sequence shown here is derived from an EMBL/GenBank/DDBJ whole genome shotgun (WGS) entry which is preliminary data.</text>
</comment>
<evidence type="ECO:0000313" key="1">
    <source>
        <dbReference type="EMBL" id="KAI9509772.1"/>
    </source>
</evidence>
<reference evidence="1" key="1">
    <citation type="submission" date="2021-03" db="EMBL/GenBank/DDBJ databases">
        <title>Evolutionary priming and transition to the ectomycorrhizal habit in an iconic lineage of mushroom-forming fungi: is preadaptation a requirement?</title>
        <authorList>
            <consortium name="DOE Joint Genome Institute"/>
            <person name="Looney B.P."/>
            <person name="Miyauchi S."/>
            <person name="Morin E."/>
            <person name="Drula E."/>
            <person name="Courty P.E."/>
            <person name="Chicoki N."/>
            <person name="Fauchery L."/>
            <person name="Kohler A."/>
            <person name="Kuo A."/>
            <person name="LaButti K."/>
            <person name="Pangilinan J."/>
            <person name="Lipzen A."/>
            <person name="Riley R."/>
            <person name="Andreopoulos W."/>
            <person name="He G."/>
            <person name="Johnson J."/>
            <person name="Barry K.W."/>
            <person name="Grigoriev I.V."/>
            <person name="Nagy L."/>
            <person name="Hibbett D."/>
            <person name="Henrissat B."/>
            <person name="Matheny P.B."/>
            <person name="Labbe J."/>
            <person name="Martin A.F."/>
        </authorList>
    </citation>
    <scope>NUCLEOTIDE SEQUENCE</scope>
    <source>
        <strain evidence="1">BPL698</strain>
    </source>
</reference>
<protein>
    <submittedName>
        <fullName evidence="1">CHAT domain-containing protein</fullName>
    </submittedName>
</protein>
<name>A0ACC0UFA8_9AGAM</name>
<accession>A0ACC0UFA8</accession>
<proteinExistence type="predicted"/>
<sequence>MARDERHTLNRQQDDLEQNILRDTEAVFIPWDQSPLKIVRTFFLLAFGLSLRPRDSRQPEDVNWCIKYLRYLYDQPLEAFDHNTITAILVDQLALKIELDPGNVISDTEEMANICHELLNSDIAKNILTTVFETFANSLVATRSLRRHLSPSPSEKVIECLRDAGVCLPDLHRVSIVLAMSLLTRFEITLLNDEYEEGMAILDKIIAFRGPGDRPSQFQGQALQVVAMFAMVQSHYRGKLEYIEKEIYRFRTLLSGASLEDPVRHVIVETLAFLQRQRDRDFGVARNVDSTDSSSPIPPFQELSASLSQSGATGRGSTLMAMEDQHVDALLSYLRFTDLADIKEAINYYRLALASFHPGTQIATLATNALGAALYKAFSCTNNIDYLNELISVLQDSLAITDESRDHFLQADLLIRSLSSRFNLLHNKEDVNEIMQLFHVAVNNKHVKTPDRFDMSYDWAKIARQFRHPCTSTAYDCAISLMHDTLTFAPTLYTQHSRLAAVPNEGRVLPLDYASHLVQSARFDQAIETLERGRALLWSEMRGFRTSMDQLRAADSQLANKLAVVNRDLEMLTLTDSSNTDGDGGDGLEGMDQVGFLLLKQRKLLDDRVKLISQVRSLPGFESFLKAPSFDNLISAASRGPVIVINHSEWRSDIIILHHGSPPSLITTANDFYHRAIEFRDRLITCRIEHGLDSKRYERVLSSVLDGLYDLVGRPVIERLRSMNVPEQSRVWWCPTSVFCSLPLHAMGPIPSGDGTKRYFFDIYIPSYTPSLSALIQSRKPSEQSFAKPSILLVAQPDQSLLSAIPEISEIKGLDTKVTALVSNKATPSGVLESLRDHRFSHFACHGKLEDGKPFEASFQLHDGKRLTLLDLVRSQLPSAEFAFLSACHTAEMTEGSIADEALHLTAAMQHCGFRSVVGTMWGMADDDGPELVKHFYKSMFSSKQEGTPYYERSARALRDAVRRLRKNRVSLERWVNFVHYGA</sequence>
<dbReference type="EMBL" id="JAGFNK010000056">
    <property type="protein sequence ID" value="KAI9509772.1"/>
    <property type="molecule type" value="Genomic_DNA"/>
</dbReference>
<dbReference type="Proteomes" id="UP001207468">
    <property type="component" value="Unassembled WGS sequence"/>
</dbReference>
<organism evidence="1 2">
    <name type="scientific">Russula earlei</name>
    <dbReference type="NCBI Taxonomy" id="71964"/>
    <lineage>
        <taxon>Eukaryota</taxon>
        <taxon>Fungi</taxon>
        <taxon>Dikarya</taxon>
        <taxon>Basidiomycota</taxon>
        <taxon>Agaricomycotina</taxon>
        <taxon>Agaricomycetes</taxon>
        <taxon>Russulales</taxon>
        <taxon>Russulaceae</taxon>
        <taxon>Russula</taxon>
    </lineage>
</organism>
<keyword evidence="2" id="KW-1185">Reference proteome</keyword>